<dbReference type="EMBL" id="JBBPBM010000015">
    <property type="protein sequence ID" value="KAK8558585.1"/>
    <property type="molecule type" value="Genomic_DNA"/>
</dbReference>
<evidence type="ECO:0000256" key="1">
    <source>
        <dbReference type="SAM" id="MobiDB-lite"/>
    </source>
</evidence>
<evidence type="ECO:0000313" key="2">
    <source>
        <dbReference type="EMBL" id="KAK8558585.1"/>
    </source>
</evidence>
<sequence>MTLPMPIKRAKPPRQPLASSRITPPTCNRTISLSTCSIHIDLHTSLLRHRPQDRTNLPSSLRVPRAVCCRKRLRSPVA</sequence>
<accession>A0ABR2EDK5</accession>
<keyword evidence="3" id="KW-1185">Reference proteome</keyword>
<reference evidence="2 3" key="1">
    <citation type="journal article" date="2024" name="G3 (Bethesda)">
        <title>Genome assembly of Hibiscus sabdariffa L. provides insights into metabolisms of medicinal natural products.</title>
        <authorList>
            <person name="Kim T."/>
        </authorList>
    </citation>
    <scope>NUCLEOTIDE SEQUENCE [LARGE SCALE GENOMIC DNA]</scope>
    <source>
        <strain evidence="2">TK-2024</strain>
        <tissue evidence="2">Old leaves</tissue>
    </source>
</reference>
<proteinExistence type="predicted"/>
<feature type="region of interest" description="Disordered" evidence="1">
    <location>
        <begin position="1"/>
        <end position="24"/>
    </location>
</feature>
<comment type="caution">
    <text evidence="2">The sequence shown here is derived from an EMBL/GenBank/DDBJ whole genome shotgun (WGS) entry which is preliminary data.</text>
</comment>
<name>A0ABR2EDK5_9ROSI</name>
<gene>
    <name evidence="2" type="ORF">V6N12_041886</name>
</gene>
<dbReference type="Proteomes" id="UP001472677">
    <property type="component" value="Unassembled WGS sequence"/>
</dbReference>
<organism evidence="2 3">
    <name type="scientific">Hibiscus sabdariffa</name>
    <name type="common">roselle</name>
    <dbReference type="NCBI Taxonomy" id="183260"/>
    <lineage>
        <taxon>Eukaryota</taxon>
        <taxon>Viridiplantae</taxon>
        <taxon>Streptophyta</taxon>
        <taxon>Embryophyta</taxon>
        <taxon>Tracheophyta</taxon>
        <taxon>Spermatophyta</taxon>
        <taxon>Magnoliopsida</taxon>
        <taxon>eudicotyledons</taxon>
        <taxon>Gunneridae</taxon>
        <taxon>Pentapetalae</taxon>
        <taxon>rosids</taxon>
        <taxon>malvids</taxon>
        <taxon>Malvales</taxon>
        <taxon>Malvaceae</taxon>
        <taxon>Malvoideae</taxon>
        <taxon>Hibiscus</taxon>
    </lineage>
</organism>
<evidence type="ECO:0000313" key="3">
    <source>
        <dbReference type="Proteomes" id="UP001472677"/>
    </source>
</evidence>
<protein>
    <submittedName>
        <fullName evidence="2">Uncharacterized protein</fullName>
    </submittedName>
</protein>